<dbReference type="RefSeq" id="XP_062777712.1">
    <property type="nucleotide sequence ID" value="XM_062921661.1"/>
</dbReference>
<dbReference type="Proteomes" id="UP001322277">
    <property type="component" value="Chromosome 3"/>
</dbReference>
<feature type="region of interest" description="Disordered" evidence="1">
    <location>
        <begin position="261"/>
        <end position="280"/>
    </location>
</feature>
<proteinExistence type="predicted"/>
<feature type="transmembrane region" description="Helical" evidence="2">
    <location>
        <begin position="76"/>
        <end position="99"/>
    </location>
</feature>
<dbReference type="AlphaFoldDB" id="A0AAX4IC21"/>
<feature type="transmembrane region" description="Helical" evidence="2">
    <location>
        <begin position="119"/>
        <end position="139"/>
    </location>
</feature>
<dbReference type="EMBL" id="CP137307">
    <property type="protein sequence ID" value="WQF80488.1"/>
    <property type="molecule type" value="Genomic_DNA"/>
</dbReference>
<dbReference type="Pfam" id="PF08552">
    <property type="entry name" value="Kei1"/>
    <property type="match status" value="1"/>
</dbReference>
<feature type="transmembrane region" description="Helical" evidence="2">
    <location>
        <begin position="151"/>
        <end position="174"/>
    </location>
</feature>
<keyword evidence="2" id="KW-0812">Transmembrane</keyword>
<gene>
    <name evidence="3" type="ORF">CDEST_05502</name>
</gene>
<dbReference type="GO" id="GO:0070916">
    <property type="term" value="C:inositol phosphoceramide synthase complex"/>
    <property type="evidence" value="ECO:0007669"/>
    <property type="project" value="TreeGrafter"/>
</dbReference>
<dbReference type="GO" id="GO:0070917">
    <property type="term" value="F:inositol phosphoceramide synthase regulator activity"/>
    <property type="evidence" value="ECO:0007669"/>
    <property type="project" value="InterPro"/>
</dbReference>
<feature type="transmembrane region" description="Helical" evidence="2">
    <location>
        <begin position="222"/>
        <end position="246"/>
    </location>
</feature>
<evidence type="ECO:0000313" key="3">
    <source>
        <dbReference type="EMBL" id="WQF80488.1"/>
    </source>
</evidence>
<dbReference type="InterPro" id="IPR013862">
    <property type="entry name" value="Kei1"/>
</dbReference>
<keyword evidence="2" id="KW-1133">Transmembrane helix</keyword>
<organism evidence="3 4">
    <name type="scientific">Colletotrichum destructivum</name>
    <dbReference type="NCBI Taxonomy" id="34406"/>
    <lineage>
        <taxon>Eukaryota</taxon>
        <taxon>Fungi</taxon>
        <taxon>Dikarya</taxon>
        <taxon>Ascomycota</taxon>
        <taxon>Pezizomycotina</taxon>
        <taxon>Sordariomycetes</taxon>
        <taxon>Hypocreomycetidae</taxon>
        <taxon>Glomerellales</taxon>
        <taxon>Glomerellaceae</taxon>
        <taxon>Colletotrichum</taxon>
        <taxon>Colletotrichum destructivum species complex</taxon>
    </lineage>
</organism>
<keyword evidence="2" id="KW-0472">Membrane</keyword>
<dbReference type="GO" id="GO:0000139">
    <property type="term" value="C:Golgi membrane"/>
    <property type="evidence" value="ECO:0007669"/>
    <property type="project" value="TreeGrafter"/>
</dbReference>
<dbReference type="GO" id="GO:0006673">
    <property type="term" value="P:inositol phosphoceramide metabolic process"/>
    <property type="evidence" value="ECO:0007669"/>
    <property type="project" value="InterPro"/>
</dbReference>
<evidence type="ECO:0000256" key="1">
    <source>
        <dbReference type="SAM" id="MobiDB-lite"/>
    </source>
</evidence>
<dbReference type="GeneID" id="87942005"/>
<dbReference type="KEGG" id="cdet:87942005"/>
<reference evidence="4" key="1">
    <citation type="journal article" date="2023" name="bioRxiv">
        <title>Complete genome of the Medicago anthracnose fungus, Colletotrichum destructivum, reveals a mini-chromosome-like region within a core chromosome.</title>
        <authorList>
            <person name="Lapalu N."/>
            <person name="Simon A."/>
            <person name="Lu A."/>
            <person name="Plaumann P.-L."/>
            <person name="Amselem J."/>
            <person name="Pigne S."/>
            <person name="Auger A."/>
            <person name="Koch C."/>
            <person name="Dallery J.-F."/>
            <person name="O'Connell R.J."/>
        </authorList>
    </citation>
    <scope>NUCLEOTIDE SEQUENCE [LARGE SCALE GENOMIC DNA]</scope>
    <source>
        <strain evidence="4">CBS 520.97</strain>
    </source>
</reference>
<protein>
    <submittedName>
        <fullName evidence="3">Inositolphosphorylceramide synthase subunit Kei1</fullName>
    </submittedName>
</protein>
<keyword evidence="4" id="KW-1185">Reference proteome</keyword>
<sequence length="319" mass="34850">MSSGAAAFIASDGPRCCIRNSKASRHPFTRAPGPLLSNAIHICTNKRDDHCKVKGVKTNENMALSRFSLRFPRPKTFLGCISLQTGTEIISLVLLFNRLTGLYGLLAILTGYELSVTQLTMYLYSLGVVVLLAMFMPHIRKQSPFENLSLAWLYIVDTILNAAYTTFFAVNWYLNSTALDTHPGSAGTPAGAEIAETALANGAPVVPDVPKTTKHIGPQESWMSLGLICSVTLMRVYFAVVVMSFAQQVLQRYAEMGWEEEGRKKGPDGPFSVGEPGGEGSRGRLGRVMLALGRGYWLSERPQQEWASAVSAKFRHGSV</sequence>
<dbReference type="PANTHER" id="PTHR28077:SF1">
    <property type="entry name" value="INOSITOL PHOSPHORYLCERAMIDE SYNTHASE REGULATORY SUBUNIT KEI1"/>
    <property type="match status" value="1"/>
</dbReference>
<evidence type="ECO:0000313" key="4">
    <source>
        <dbReference type="Proteomes" id="UP001322277"/>
    </source>
</evidence>
<dbReference type="PANTHER" id="PTHR28077">
    <property type="entry name" value="INOSITOL PHOSPHORYLCERAMIDE SYNTHASE REGULATORY SUBUNIT KEI1"/>
    <property type="match status" value="1"/>
</dbReference>
<name>A0AAX4IC21_9PEZI</name>
<accession>A0AAX4IC21</accession>
<evidence type="ECO:0000256" key="2">
    <source>
        <dbReference type="SAM" id="Phobius"/>
    </source>
</evidence>